<reference evidence="6" key="1">
    <citation type="submission" date="2018-08" db="EMBL/GenBank/DDBJ databases">
        <title>Murine metabolic-syndrome-specific gut microbial biobank.</title>
        <authorList>
            <person name="Liu C."/>
        </authorList>
    </citation>
    <scope>NUCLEOTIDE SEQUENCE [LARGE SCALE GENOMIC DNA]</scope>
    <source>
        <strain evidence="6">Z82</strain>
    </source>
</reference>
<keyword evidence="2 6" id="KW-0808">Transferase</keyword>
<evidence type="ECO:0000256" key="4">
    <source>
        <dbReference type="SAM" id="Phobius"/>
    </source>
</evidence>
<dbReference type="Pfam" id="PF01553">
    <property type="entry name" value="Acyltransferase"/>
    <property type="match status" value="1"/>
</dbReference>
<dbReference type="SUPFAM" id="SSF69593">
    <property type="entry name" value="Glycerol-3-phosphate (1)-acyltransferase"/>
    <property type="match status" value="1"/>
</dbReference>
<dbReference type="SMART" id="SM00563">
    <property type="entry name" value="PlsC"/>
    <property type="match status" value="1"/>
</dbReference>
<dbReference type="EMBL" id="QWKH01000085">
    <property type="protein sequence ID" value="NBI35199.1"/>
    <property type="molecule type" value="Genomic_DNA"/>
</dbReference>
<keyword evidence="4" id="KW-0812">Transmembrane</keyword>
<dbReference type="GO" id="GO:0006654">
    <property type="term" value="P:phosphatidic acid biosynthetic process"/>
    <property type="evidence" value="ECO:0007669"/>
    <property type="project" value="TreeGrafter"/>
</dbReference>
<dbReference type="CDD" id="cd07989">
    <property type="entry name" value="LPLAT_AGPAT-like"/>
    <property type="match status" value="1"/>
</dbReference>
<keyword evidence="3 6" id="KW-0012">Acyltransferase</keyword>
<evidence type="ECO:0000313" key="6">
    <source>
        <dbReference type="EMBL" id="NBI35199.1"/>
    </source>
</evidence>
<accession>A0A7C9JEP9</accession>
<organism evidence="6">
    <name type="scientific">Muribaculaceae bacterium Z82</name>
    <dbReference type="NCBI Taxonomy" id="2304548"/>
    <lineage>
        <taxon>Bacteria</taxon>
        <taxon>Pseudomonadati</taxon>
        <taxon>Bacteroidota</taxon>
        <taxon>Bacteroidia</taxon>
        <taxon>Bacteroidales</taxon>
        <taxon>Muribaculaceae</taxon>
    </lineage>
</organism>
<dbReference type="PANTHER" id="PTHR10434:SF11">
    <property type="entry name" value="1-ACYL-SN-GLYCEROL-3-PHOSPHATE ACYLTRANSFERASE"/>
    <property type="match status" value="1"/>
</dbReference>
<keyword evidence="4" id="KW-1133">Transmembrane helix</keyword>
<dbReference type="GO" id="GO:0003841">
    <property type="term" value="F:1-acylglycerol-3-phosphate O-acyltransferase activity"/>
    <property type="evidence" value="ECO:0007669"/>
    <property type="project" value="TreeGrafter"/>
</dbReference>
<protein>
    <submittedName>
        <fullName evidence="6">1-acyl-sn-glycerol-3-phosphate acyltransferase</fullName>
    </submittedName>
</protein>
<feature type="transmembrane region" description="Helical" evidence="4">
    <location>
        <begin position="24"/>
        <end position="44"/>
    </location>
</feature>
<comment type="pathway">
    <text evidence="1">Lipid metabolism.</text>
</comment>
<comment type="caution">
    <text evidence="6">The sequence shown here is derived from an EMBL/GenBank/DDBJ whole genome shotgun (WGS) entry which is preliminary data.</text>
</comment>
<keyword evidence="4" id="KW-0472">Membrane</keyword>
<evidence type="ECO:0000256" key="1">
    <source>
        <dbReference type="ARBA" id="ARBA00005189"/>
    </source>
</evidence>
<dbReference type="InterPro" id="IPR002123">
    <property type="entry name" value="Plipid/glycerol_acylTrfase"/>
</dbReference>
<gene>
    <name evidence="6" type="ORF">D1639_09220</name>
</gene>
<evidence type="ECO:0000256" key="2">
    <source>
        <dbReference type="ARBA" id="ARBA00022679"/>
    </source>
</evidence>
<evidence type="ECO:0000256" key="3">
    <source>
        <dbReference type="ARBA" id="ARBA00023315"/>
    </source>
</evidence>
<sequence>MGLFLSQQQMWDRPLGGAQKKGQIPHWAGLILFGVLAFLCKVLFRYRVDNRESLRGFKGRHGVVVVGNHTSFLDVVFMFIAGMPGQWTRFMGRDSLFGKAHGLLGWIISRVGAFPVRRDSADRTAIKRAARMLKDDEVVGIMPEGTRRGKSGKAPELHAGAALVAKMGNAPLLPMTVRDAEKVKQKGQRLRFPKVTVEYGSPVLLSDFDFVEKADRLEACSWYVMRECFALFRRTAPEQVDMAELFPDTRDYAPLFAEHPIPRRTTAEVLALLEVDAA</sequence>
<feature type="domain" description="Phospholipid/glycerol acyltransferase" evidence="5">
    <location>
        <begin position="63"/>
        <end position="180"/>
    </location>
</feature>
<dbReference type="AlphaFoldDB" id="A0A7C9JEP9"/>
<evidence type="ECO:0000259" key="5">
    <source>
        <dbReference type="SMART" id="SM00563"/>
    </source>
</evidence>
<feature type="transmembrane region" description="Helical" evidence="4">
    <location>
        <begin position="65"/>
        <end position="84"/>
    </location>
</feature>
<dbReference type="PANTHER" id="PTHR10434">
    <property type="entry name" value="1-ACYL-SN-GLYCEROL-3-PHOSPHATE ACYLTRANSFERASE"/>
    <property type="match status" value="1"/>
</dbReference>
<name>A0A7C9JEP9_9BACT</name>
<proteinExistence type="predicted"/>